<protein>
    <submittedName>
        <fullName evidence="2">Uncharacterized protein</fullName>
    </submittedName>
</protein>
<sequence>MTTSPATAGPTLREKRRGQHEESRTRVEIARLTGTERVIMGGEHLAPARMIKSQPAVVRLRKRA</sequence>
<evidence type="ECO:0000313" key="3">
    <source>
        <dbReference type="Proteomes" id="UP000603200"/>
    </source>
</evidence>
<evidence type="ECO:0000313" key="2">
    <source>
        <dbReference type="EMBL" id="GIE21661.1"/>
    </source>
</evidence>
<feature type="region of interest" description="Disordered" evidence="1">
    <location>
        <begin position="1"/>
        <end position="25"/>
    </location>
</feature>
<proteinExistence type="predicted"/>
<evidence type="ECO:0000256" key="1">
    <source>
        <dbReference type="SAM" id="MobiDB-lite"/>
    </source>
</evidence>
<accession>A0ABQ3ZST3</accession>
<dbReference type="EMBL" id="BOMN01000059">
    <property type="protein sequence ID" value="GIE21661.1"/>
    <property type="molecule type" value="Genomic_DNA"/>
</dbReference>
<name>A0ABQ3ZST3_9ACTN</name>
<organism evidence="2 3">
    <name type="scientific">Winogradskya humida</name>
    <dbReference type="NCBI Taxonomy" id="113566"/>
    <lineage>
        <taxon>Bacteria</taxon>
        <taxon>Bacillati</taxon>
        <taxon>Actinomycetota</taxon>
        <taxon>Actinomycetes</taxon>
        <taxon>Micromonosporales</taxon>
        <taxon>Micromonosporaceae</taxon>
        <taxon>Winogradskya</taxon>
    </lineage>
</organism>
<reference evidence="2 3" key="1">
    <citation type="submission" date="2021-01" db="EMBL/GenBank/DDBJ databases">
        <title>Whole genome shotgun sequence of Actinoplanes humidus NBRC 14915.</title>
        <authorList>
            <person name="Komaki H."/>
            <person name="Tamura T."/>
        </authorList>
    </citation>
    <scope>NUCLEOTIDE SEQUENCE [LARGE SCALE GENOMIC DNA]</scope>
    <source>
        <strain evidence="2 3">NBRC 14915</strain>
    </source>
</reference>
<gene>
    <name evidence="2" type="ORF">Ahu01nite_047630</name>
</gene>
<dbReference type="Proteomes" id="UP000603200">
    <property type="component" value="Unassembled WGS sequence"/>
</dbReference>
<comment type="caution">
    <text evidence="2">The sequence shown here is derived from an EMBL/GenBank/DDBJ whole genome shotgun (WGS) entry which is preliminary data.</text>
</comment>
<keyword evidence="3" id="KW-1185">Reference proteome</keyword>